<dbReference type="CDD" id="cd00033">
    <property type="entry name" value="CCP"/>
    <property type="match status" value="2"/>
</dbReference>
<dbReference type="SUPFAM" id="SSF57535">
    <property type="entry name" value="Complement control module/SCR domain"/>
    <property type="match status" value="2"/>
</dbReference>
<feature type="signal peptide" evidence="8">
    <location>
        <begin position="1"/>
        <end position="26"/>
    </location>
</feature>
<evidence type="ECO:0000259" key="9">
    <source>
        <dbReference type="PROSITE" id="PS50923"/>
    </source>
</evidence>
<reference evidence="10" key="2">
    <citation type="submission" date="2020-11" db="EMBL/GenBank/DDBJ databases">
        <authorList>
            <person name="McCartney M.A."/>
            <person name="Auch B."/>
            <person name="Kono T."/>
            <person name="Mallez S."/>
            <person name="Becker A."/>
            <person name="Gohl D.M."/>
            <person name="Silverstein K.A.T."/>
            <person name="Koren S."/>
            <person name="Bechman K.B."/>
            <person name="Herman A."/>
            <person name="Abrahante J.E."/>
            <person name="Garbe J."/>
        </authorList>
    </citation>
    <scope>NUCLEOTIDE SEQUENCE</scope>
    <source>
        <strain evidence="10">Duluth1</strain>
        <tissue evidence="10">Whole animal</tissue>
    </source>
</reference>
<name>A0A9D4C4C2_DREPO</name>
<evidence type="ECO:0000256" key="8">
    <source>
        <dbReference type="SAM" id="SignalP"/>
    </source>
</evidence>
<evidence type="ECO:0000313" key="10">
    <source>
        <dbReference type="EMBL" id="KAH3716818.1"/>
    </source>
</evidence>
<keyword evidence="7" id="KW-1133">Transmembrane helix</keyword>
<keyword evidence="3 5" id="KW-1015">Disulfide bond</keyword>
<keyword evidence="7" id="KW-0812">Transmembrane</keyword>
<dbReference type="PANTHER" id="PTHR19325">
    <property type="entry name" value="COMPLEMENT COMPONENT-RELATED SUSHI DOMAIN-CONTAINING"/>
    <property type="match status" value="1"/>
</dbReference>
<evidence type="ECO:0000256" key="4">
    <source>
        <dbReference type="ARBA" id="ARBA00023180"/>
    </source>
</evidence>
<evidence type="ECO:0000256" key="2">
    <source>
        <dbReference type="ARBA" id="ARBA00022737"/>
    </source>
</evidence>
<proteinExistence type="predicted"/>
<feature type="region of interest" description="Disordered" evidence="6">
    <location>
        <begin position="254"/>
        <end position="293"/>
    </location>
</feature>
<dbReference type="InterPro" id="IPR050350">
    <property type="entry name" value="Compl-Cell_Adhes-Reg"/>
</dbReference>
<feature type="domain" description="Sushi" evidence="9">
    <location>
        <begin position="93"/>
        <end position="152"/>
    </location>
</feature>
<organism evidence="10 11">
    <name type="scientific">Dreissena polymorpha</name>
    <name type="common">Zebra mussel</name>
    <name type="synonym">Mytilus polymorpha</name>
    <dbReference type="NCBI Taxonomy" id="45954"/>
    <lineage>
        <taxon>Eukaryota</taxon>
        <taxon>Metazoa</taxon>
        <taxon>Spiralia</taxon>
        <taxon>Lophotrochozoa</taxon>
        <taxon>Mollusca</taxon>
        <taxon>Bivalvia</taxon>
        <taxon>Autobranchia</taxon>
        <taxon>Heteroconchia</taxon>
        <taxon>Euheterodonta</taxon>
        <taxon>Imparidentia</taxon>
        <taxon>Neoheterodontei</taxon>
        <taxon>Myida</taxon>
        <taxon>Dreissenoidea</taxon>
        <taxon>Dreissenidae</taxon>
        <taxon>Dreissena</taxon>
    </lineage>
</organism>
<evidence type="ECO:0000256" key="1">
    <source>
        <dbReference type="ARBA" id="ARBA00022659"/>
    </source>
</evidence>
<comment type="caution">
    <text evidence="10">The sequence shown here is derived from an EMBL/GenBank/DDBJ whole genome shotgun (WGS) entry which is preliminary data.</text>
</comment>
<dbReference type="Pfam" id="PF00084">
    <property type="entry name" value="Sushi"/>
    <property type="match status" value="2"/>
</dbReference>
<feature type="compositionally biased region" description="Polar residues" evidence="6">
    <location>
        <begin position="344"/>
        <end position="361"/>
    </location>
</feature>
<dbReference type="InterPro" id="IPR000436">
    <property type="entry name" value="Sushi_SCR_CCP_dom"/>
</dbReference>
<dbReference type="SMART" id="SM00032">
    <property type="entry name" value="CCP"/>
    <property type="match status" value="2"/>
</dbReference>
<keyword evidence="4" id="KW-0325">Glycoprotein</keyword>
<dbReference type="OrthoDB" id="6127264at2759"/>
<evidence type="ECO:0000313" key="11">
    <source>
        <dbReference type="Proteomes" id="UP000828390"/>
    </source>
</evidence>
<keyword evidence="7" id="KW-0472">Membrane</keyword>
<keyword evidence="2" id="KW-0677">Repeat</keyword>
<evidence type="ECO:0000256" key="6">
    <source>
        <dbReference type="SAM" id="MobiDB-lite"/>
    </source>
</evidence>
<dbReference type="PANTHER" id="PTHR19325:SF574">
    <property type="entry name" value="SUSHI, VON WILLEBRAND FACTOR TYPE A, EGF AND PENTRAXIN DOMAIN-CONTAINING PROTEIN 1"/>
    <property type="match status" value="1"/>
</dbReference>
<keyword evidence="1 5" id="KW-0768">Sushi</keyword>
<evidence type="ECO:0000256" key="3">
    <source>
        <dbReference type="ARBA" id="ARBA00023157"/>
    </source>
</evidence>
<feature type="disulfide bond" evidence="5">
    <location>
        <begin position="123"/>
        <end position="150"/>
    </location>
</feature>
<feature type="domain" description="Sushi" evidence="9">
    <location>
        <begin position="153"/>
        <end position="216"/>
    </location>
</feature>
<gene>
    <name evidence="10" type="ORF">DPMN_059547</name>
</gene>
<protein>
    <recommendedName>
        <fullName evidence="9">Sushi domain-containing protein</fullName>
    </recommendedName>
</protein>
<dbReference type="EMBL" id="JAIWYP010000013">
    <property type="protein sequence ID" value="KAH3716818.1"/>
    <property type="molecule type" value="Genomic_DNA"/>
</dbReference>
<feature type="transmembrane region" description="Helical" evidence="7">
    <location>
        <begin position="224"/>
        <end position="248"/>
    </location>
</feature>
<evidence type="ECO:0000256" key="5">
    <source>
        <dbReference type="PROSITE-ProRule" id="PRU00302"/>
    </source>
</evidence>
<sequence length="391" mass="43061">MRIGLLDGKLFLWVLFFLAVGVELRGSKPEAHYCFGDICNENGADQYCDAAFKFCRRCADIQDECFTIRHVQNCTAFCYDLHYRREKEKERVAGCRLPTPPANGKFETTLSLLAHNTTLRSSCDRGYRLSGSPQLQCGDYGIWLGTAPECIEITCPSLPEIFHGIWHMSVQNSTHSPGTTGSVHCEHGFRFHGDPDRTCTLDGKWTPHTQYLACIPDEVHLTTITTALTITIPTVAVSFIALCIVVLIRKRRKKKRQRRRSSTKPDPEETIMLQDAPDSTGSEASSIISCSRSPGRSVSLGDIIPHQLSEGQSRGIREARSATNLPTPNVVNVKVNVAIHNTTKSDSGINLRGSANSSGSCVSHGDKYPIQETGGNALLNENSTNIQPVVQ</sequence>
<feature type="compositionally biased region" description="Low complexity" evidence="6">
    <location>
        <begin position="279"/>
        <end position="293"/>
    </location>
</feature>
<dbReference type="PROSITE" id="PS50923">
    <property type="entry name" value="SUSHI"/>
    <property type="match status" value="2"/>
</dbReference>
<dbReference type="AlphaFoldDB" id="A0A9D4C4C2"/>
<feature type="chain" id="PRO_5039667499" description="Sushi domain-containing protein" evidence="8">
    <location>
        <begin position="27"/>
        <end position="391"/>
    </location>
</feature>
<dbReference type="Proteomes" id="UP000828390">
    <property type="component" value="Unassembled WGS sequence"/>
</dbReference>
<keyword evidence="11" id="KW-1185">Reference proteome</keyword>
<reference evidence="10" key="1">
    <citation type="journal article" date="2019" name="bioRxiv">
        <title>The Genome of the Zebra Mussel, Dreissena polymorpha: A Resource for Invasive Species Research.</title>
        <authorList>
            <person name="McCartney M.A."/>
            <person name="Auch B."/>
            <person name="Kono T."/>
            <person name="Mallez S."/>
            <person name="Zhang Y."/>
            <person name="Obille A."/>
            <person name="Becker A."/>
            <person name="Abrahante J.E."/>
            <person name="Garbe J."/>
            <person name="Badalamenti J.P."/>
            <person name="Herman A."/>
            <person name="Mangelson H."/>
            <person name="Liachko I."/>
            <person name="Sullivan S."/>
            <person name="Sone E.D."/>
            <person name="Koren S."/>
            <person name="Silverstein K.A.T."/>
            <person name="Beckman K.B."/>
            <person name="Gohl D.M."/>
        </authorList>
    </citation>
    <scope>NUCLEOTIDE SEQUENCE</scope>
    <source>
        <strain evidence="10">Duluth1</strain>
        <tissue evidence="10">Whole animal</tissue>
    </source>
</reference>
<accession>A0A9D4C4C2</accession>
<dbReference type="Gene3D" id="2.10.70.10">
    <property type="entry name" value="Complement Module, domain 1"/>
    <property type="match status" value="2"/>
</dbReference>
<feature type="compositionally biased region" description="Polar residues" evidence="6">
    <location>
        <begin position="379"/>
        <end position="391"/>
    </location>
</feature>
<feature type="region of interest" description="Disordered" evidence="6">
    <location>
        <begin position="344"/>
        <end position="391"/>
    </location>
</feature>
<keyword evidence="8" id="KW-0732">Signal</keyword>
<evidence type="ECO:0000256" key="7">
    <source>
        <dbReference type="SAM" id="Phobius"/>
    </source>
</evidence>
<comment type="caution">
    <text evidence="5">Lacks conserved residue(s) required for the propagation of feature annotation.</text>
</comment>
<dbReference type="InterPro" id="IPR035976">
    <property type="entry name" value="Sushi/SCR/CCP_sf"/>
</dbReference>